<protein>
    <submittedName>
        <fullName evidence="2">Uncharacterized protein</fullName>
    </submittedName>
</protein>
<feature type="compositionally biased region" description="Low complexity" evidence="1">
    <location>
        <begin position="147"/>
        <end position="167"/>
    </location>
</feature>
<dbReference type="AlphaFoldDB" id="A0A1Y2G6E2"/>
<keyword evidence="3" id="KW-1185">Reference proteome</keyword>
<gene>
    <name evidence="2" type="ORF">BCR41DRAFT_402006</name>
</gene>
<accession>A0A1Y2G6E2</accession>
<dbReference type="RefSeq" id="XP_021875672.1">
    <property type="nucleotide sequence ID" value="XM_022029266.1"/>
</dbReference>
<dbReference type="InParanoid" id="A0A1Y2G6E2"/>
<dbReference type="Proteomes" id="UP000193648">
    <property type="component" value="Unassembled WGS sequence"/>
</dbReference>
<proteinExistence type="predicted"/>
<name>A0A1Y2G6E2_9FUNG</name>
<reference evidence="2 3" key="1">
    <citation type="submission" date="2016-07" db="EMBL/GenBank/DDBJ databases">
        <title>Pervasive Adenine N6-methylation of Active Genes in Fungi.</title>
        <authorList>
            <consortium name="DOE Joint Genome Institute"/>
            <person name="Mondo S.J."/>
            <person name="Dannebaum R.O."/>
            <person name="Kuo R.C."/>
            <person name="Labutti K."/>
            <person name="Haridas S."/>
            <person name="Kuo A."/>
            <person name="Salamov A."/>
            <person name="Ahrendt S.R."/>
            <person name="Lipzen A."/>
            <person name="Sullivan W."/>
            <person name="Andreopoulos W.B."/>
            <person name="Clum A."/>
            <person name="Lindquist E."/>
            <person name="Daum C."/>
            <person name="Ramamoorthy G.K."/>
            <person name="Gryganskyi A."/>
            <person name="Culley D."/>
            <person name="Magnuson J.K."/>
            <person name="James T.Y."/>
            <person name="O'Malley M.A."/>
            <person name="Stajich J.E."/>
            <person name="Spatafora J.W."/>
            <person name="Visel A."/>
            <person name="Grigoriev I.V."/>
        </authorList>
    </citation>
    <scope>NUCLEOTIDE SEQUENCE [LARGE SCALE GENOMIC DNA]</scope>
    <source>
        <strain evidence="2 3">NRRL 3116</strain>
    </source>
</reference>
<organism evidence="2 3">
    <name type="scientific">Lobosporangium transversale</name>
    <dbReference type="NCBI Taxonomy" id="64571"/>
    <lineage>
        <taxon>Eukaryota</taxon>
        <taxon>Fungi</taxon>
        <taxon>Fungi incertae sedis</taxon>
        <taxon>Mucoromycota</taxon>
        <taxon>Mortierellomycotina</taxon>
        <taxon>Mortierellomycetes</taxon>
        <taxon>Mortierellales</taxon>
        <taxon>Mortierellaceae</taxon>
        <taxon>Lobosporangium</taxon>
    </lineage>
</organism>
<evidence type="ECO:0000313" key="2">
    <source>
        <dbReference type="EMBL" id="ORY97139.1"/>
    </source>
</evidence>
<sequence length="167" mass="18605">MTVILPEGTGSKYTSKCEPWSSALGHVPGSDYFRQLKNPREINYQDYLKFCTAAEVCRLNAAVLYDLETKGSDYGVREFSQPSLHQGFTSAENELKRLLDGRDINDDGAANFQVPRLQNNRIDLEALSDADFRTMFRFTDKGDSESDPASSTSSTGSVWDISSIDNL</sequence>
<evidence type="ECO:0000313" key="3">
    <source>
        <dbReference type="Proteomes" id="UP000193648"/>
    </source>
</evidence>
<evidence type="ECO:0000256" key="1">
    <source>
        <dbReference type="SAM" id="MobiDB-lite"/>
    </source>
</evidence>
<dbReference type="EMBL" id="MCFF01000073">
    <property type="protein sequence ID" value="ORY97139.1"/>
    <property type="molecule type" value="Genomic_DNA"/>
</dbReference>
<dbReference type="GeneID" id="33571109"/>
<feature type="region of interest" description="Disordered" evidence="1">
    <location>
        <begin position="139"/>
        <end position="167"/>
    </location>
</feature>
<comment type="caution">
    <text evidence="2">The sequence shown here is derived from an EMBL/GenBank/DDBJ whole genome shotgun (WGS) entry which is preliminary data.</text>
</comment>